<dbReference type="NCBIfam" id="NF008035">
    <property type="entry name" value="PRK10767.1"/>
    <property type="match status" value="1"/>
</dbReference>
<dbReference type="GO" id="GO:0008270">
    <property type="term" value="F:zinc ion binding"/>
    <property type="evidence" value="ECO:0007669"/>
    <property type="project" value="UniProtKB-UniRule"/>
</dbReference>
<protein>
    <recommendedName>
        <fullName evidence="11 12">Chaperone protein DnaJ</fullName>
    </recommendedName>
</protein>
<keyword evidence="3 12" id="KW-0479">Metal-binding</keyword>
<comment type="function">
    <text evidence="9 12">Participates actively in the response to hyperosmotic and heat shock by preventing the aggregation of stress-denatured proteins and by disaggregating proteins, also in an autonomous, DnaK-independent fashion. Unfolded proteins bind initially to DnaJ; upon interaction with the DnaJ-bound protein, DnaK hydrolyzes its bound ATP, resulting in the formation of a stable complex. GrpE releases ADP from DnaK; ATP binding to DnaK triggers the release of the substrate protein, thus completing the reaction cycle. Several rounds of ATP-dependent interactions between DnaJ, DnaK and GrpE are required for fully efficient folding. Also involved, together with DnaK and GrpE, in the DNA replication of plasmids through activation of initiation proteins.</text>
</comment>
<gene>
    <name evidence="12" type="primary">dnaJ</name>
    <name evidence="16" type="ORF">JGI1_00239</name>
</gene>
<evidence type="ECO:0000256" key="13">
    <source>
        <dbReference type="PROSITE-ProRule" id="PRU00546"/>
    </source>
</evidence>
<dbReference type="SUPFAM" id="SSF57938">
    <property type="entry name" value="DnaJ/Hsp40 cysteine-rich domain"/>
    <property type="match status" value="1"/>
</dbReference>
<dbReference type="InterPro" id="IPR001305">
    <property type="entry name" value="HSP_DnaJ_Cys-rich_dom"/>
</dbReference>
<evidence type="ECO:0000259" key="14">
    <source>
        <dbReference type="PROSITE" id="PS50076"/>
    </source>
</evidence>
<feature type="repeat" description="CXXCXGXG motif" evidence="12">
    <location>
        <begin position="153"/>
        <end position="160"/>
    </location>
</feature>
<evidence type="ECO:0000256" key="2">
    <source>
        <dbReference type="ARBA" id="ARBA00022705"/>
    </source>
</evidence>
<dbReference type="InterPro" id="IPR018253">
    <property type="entry name" value="DnaJ_domain_CS"/>
</dbReference>
<keyword evidence="4 12" id="KW-0677">Repeat</keyword>
<dbReference type="RefSeq" id="WP_140944046.1">
    <property type="nucleotide sequence ID" value="NZ_FAOO01000002.1"/>
</dbReference>
<dbReference type="InterPro" id="IPR002939">
    <property type="entry name" value="DnaJ_C"/>
</dbReference>
<evidence type="ECO:0000256" key="1">
    <source>
        <dbReference type="ARBA" id="ARBA00022490"/>
    </source>
</evidence>
<dbReference type="Gene3D" id="2.60.260.20">
    <property type="entry name" value="Urease metallochaperone UreE, N-terminal domain"/>
    <property type="match status" value="2"/>
</dbReference>
<keyword evidence="7 12" id="KW-0346">Stress response</keyword>
<keyword evidence="1 12" id="KW-0963">Cytoplasm</keyword>
<dbReference type="AlphaFoldDB" id="A0A0S4MS93"/>
<dbReference type="InterPro" id="IPR036869">
    <property type="entry name" value="J_dom_sf"/>
</dbReference>
<keyword evidence="8 12" id="KW-0143">Chaperone</keyword>
<dbReference type="InterPro" id="IPR001623">
    <property type="entry name" value="DnaJ_domain"/>
</dbReference>
<feature type="binding site" evidence="12">
    <location>
        <position position="170"/>
    </location>
    <ligand>
        <name>Zn(2+)</name>
        <dbReference type="ChEBI" id="CHEBI:29105"/>
        <label>2</label>
    </ligand>
</feature>
<keyword evidence="5 12" id="KW-0863">Zinc-finger</keyword>
<sequence>MAKKDYYEILGVSRDATLDEIKRAYRKLAMEYHPDRNPGNKEAEEKFKEITEAYQILSDPEKRRRYDMYGHSGISESDYIHFTDVRDIFDVFRDIFDSFGGGFFDDFFGTRTQTRKTQRGIPGSDRKLKLKLTLEEIATGVRKKLKIKHFKTCPECGGTGARSKGGYSTCSVCNGIGEIRQVRKSFFGQMVTITTCPNCGGEGKVIKEPCNVCGGEGRIYGENVIEVDIPAGVREGNYLTVRGYGDAGIRGGAPGDLIVVIEEEAHPFFERKGNDVYYTLLISYPEAVLGTEVEVPSLYGKIKVKVEPGTQPGKEIRFKGKGLPSVDKNTRGDFIVRVDIWVPDKVNAFERELLQKLLKEGKNIKPDAGELKKRGLSG</sequence>
<feature type="binding site" evidence="12">
    <location>
        <position position="213"/>
    </location>
    <ligand>
        <name>Zn(2+)</name>
        <dbReference type="ChEBI" id="CHEBI:29105"/>
        <label>1</label>
    </ligand>
</feature>
<evidence type="ECO:0000256" key="4">
    <source>
        <dbReference type="ARBA" id="ARBA00022737"/>
    </source>
</evidence>
<feature type="binding site" evidence="12">
    <location>
        <position position="156"/>
    </location>
    <ligand>
        <name>Zn(2+)</name>
        <dbReference type="ChEBI" id="CHEBI:29105"/>
        <label>1</label>
    </ligand>
</feature>
<evidence type="ECO:0000259" key="15">
    <source>
        <dbReference type="PROSITE" id="PS51188"/>
    </source>
</evidence>
<feature type="binding site" evidence="12">
    <location>
        <position position="196"/>
    </location>
    <ligand>
        <name>Zn(2+)</name>
        <dbReference type="ChEBI" id="CHEBI:29105"/>
        <label>2</label>
    </ligand>
</feature>
<dbReference type="HAMAP" id="MF_01152">
    <property type="entry name" value="DnaJ"/>
    <property type="match status" value="1"/>
</dbReference>
<keyword evidence="2 12" id="KW-0235">DNA replication</keyword>
<reference evidence="17" key="1">
    <citation type="submission" date="2015-11" db="EMBL/GenBank/DDBJ databases">
        <authorList>
            <person name="Varghese N."/>
        </authorList>
    </citation>
    <scope>NUCLEOTIDE SEQUENCE [LARGE SCALE GENOMIC DNA]</scope>
</reference>
<feature type="binding site" evidence="12">
    <location>
        <position position="210"/>
    </location>
    <ligand>
        <name>Zn(2+)</name>
        <dbReference type="ChEBI" id="CHEBI:29105"/>
        <label>1</label>
    </ligand>
</feature>
<feature type="binding site" evidence="12">
    <location>
        <position position="173"/>
    </location>
    <ligand>
        <name>Zn(2+)</name>
        <dbReference type="ChEBI" id="CHEBI:29105"/>
        <label>2</label>
    </ligand>
</feature>
<dbReference type="GO" id="GO:0006260">
    <property type="term" value="P:DNA replication"/>
    <property type="evidence" value="ECO:0007669"/>
    <property type="project" value="UniProtKB-KW"/>
</dbReference>
<feature type="domain" description="J" evidence="14">
    <location>
        <begin position="5"/>
        <end position="70"/>
    </location>
</feature>
<dbReference type="CDD" id="cd06257">
    <property type="entry name" value="DnaJ"/>
    <property type="match status" value="1"/>
</dbReference>
<evidence type="ECO:0000256" key="9">
    <source>
        <dbReference type="ARBA" id="ARBA00053423"/>
    </source>
</evidence>
<dbReference type="GO" id="GO:0005737">
    <property type="term" value="C:cytoplasm"/>
    <property type="evidence" value="ECO:0007669"/>
    <property type="project" value="UniProtKB-SubCell"/>
</dbReference>
<dbReference type="PROSITE" id="PS51188">
    <property type="entry name" value="ZF_CR"/>
    <property type="match status" value="1"/>
</dbReference>
<dbReference type="Pfam" id="PF00226">
    <property type="entry name" value="DnaJ"/>
    <property type="match status" value="1"/>
</dbReference>
<dbReference type="Pfam" id="PF01556">
    <property type="entry name" value="DnaJ_C"/>
    <property type="match status" value="1"/>
</dbReference>
<dbReference type="PROSITE" id="PS00636">
    <property type="entry name" value="DNAJ_1"/>
    <property type="match status" value="1"/>
</dbReference>
<evidence type="ECO:0000256" key="11">
    <source>
        <dbReference type="ARBA" id="ARBA00067609"/>
    </source>
</evidence>
<dbReference type="CDD" id="cd10719">
    <property type="entry name" value="DnaJ_zf"/>
    <property type="match status" value="1"/>
</dbReference>
<dbReference type="InterPro" id="IPR008971">
    <property type="entry name" value="HSP40/DnaJ_pept-bd"/>
</dbReference>
<dbReference type="EMBL" id="FAOO01000002">
    <property type="protein sequence ID" value="CUU01387.1"/>
    <property type="molecule type" value="Genomic_DNA"/>
</dbReference>
<keyword evidence="6 12" id="KW-0862">Zinc</keyword>
<dbReference type="GO" id="GO:0031072">
    <property type="term" value="F:heat shock protein binding"/>
    <property type="evidence" value="ECO:0007669"/>
    <property type="project" value="InterPro"/>
</dbReference>
<proteinExistence type="inferred from homology"/>
<dbReference type="Gene3D" id="1.10.287.110">
    <property type="entry name" value="DnaJ domain"/>
    <property type="match status" value="1"/>
</dbReference>
<evidence type="ECO:0000256" key="7">
    <source>
        <dbReference type="ARBA" id="ARBA00023016"/>
    </source>
</evidence>
<evidence type="ECO:0000256" key="3">
    <source>
        <dbReference type="ARBA" id="ARBA00022723"/>
    </source>
</evidence>
<feature type="repeat" description="CXXCXGXG motif" evidence="12">
    <location>
        <begin position="170"/>
        <end position="177"/>
    </location>
</feature>
<evidence type="ECO:0000313" key="16">
    <source>
        <dbReference type="EMBL" id="CUU01387.1"/>
    </source>
</evidence>
<dbReference type="PRINTS" id="PR00625">
    <property type="entry name" value="JDOMAIN"/>
</dbReference>
<dbReference type="Pfam" id="PF00684">
    <property type="entry name" value="DnaJ_CXXCXGXG"/>
    <property type="match status" value="1"/>
</dbReference>
<feature type="repeat" description="CXXCXGXG motif" evidence="12">
    <location>
        <begin position="210"/>
        <end position="217"/>
    </location>
</feature>
<evidence type="ECO:0000256" key="12">
    <source>
        <dbReference type="HAMAP-Rule" id="MF_01152"/>
    </source>
</evidence>
<dbReference type="SUPFAM" id="SSF49493">
    <property type="entry name" value="HSP40/DnaJ peptide-binding domain"/>
    <property type="match status" value="2"/>
</dbReference>
<dbReference type="GO" id="GO:0005524">
    <property type="term" value="F:ATP binding"/>
    <property type="evidence" value="ECO:0007669"/>
    <property type="project" value="InterPro"/>
</dbReference>
<dbReference type="FunFam" id="1.10.287.110:FF:000034">
    <property type="entry name" value="Chaperone protein DnaJ"/>
    <property type="match status" value="1"/>
</dbReference>
<name>A0A0S4MS93_9BACT</name>
<dbReference type="FunFam" id="2.60.260.20:FF:000005">
    <property type="entry name" value="Chaperone protein dnaJ 1, mitochondrial"/>
    <property type="match status" value="1"/>
</dbReference>
<evidence type="ECO:0000256" key="6">
    <source>
        <dbReference type="ARBA" id="ARBA00022833"/>
    </source>
</evidence>
<dbReference type="SMART" id="SM00271">
    <property type="entry name" value="DnaJ"/>
    <property type="match status" value="1"/>
</dbReference>
<feature type="repeat" description="CXXCXGXG motif" evidence="12">
    <location>
        <begin position="196"/>
        <end position="203"/>
    </location>
</feature>
<feature type="binding site" evidence="12">
    <location>
        <position position="199"/>
    </location>
    <ligand>
        <name>Zn(2+)</name>
        <dbReference type="ChEBI" id="CHEBI:29105"/>
        <label>2</label>
    </ligand>
</feature>
<comment type="subcellular location">
    <subcellularLocation>
        <location evidence="12">Cytoplasm</location>
    </subcellularLocation>
</comment>
<dbReference type="STRING" id="1643428.GCA_001442855_00226"/>
<evidence type="ECO:0000313" key="17">
    <source>
        <dbReference type="Proteomes" id="UP000320623"/>
    </source>
</evidence>
<organism evidence="16 17">
    <name type="scientific">Candidatus Thermokryptus mobilis</name>
    <dbReference type="NCBI Taxonomy" id="1643428"/>
    <lineage>
        <taxon>Bacteria</taxon>
        <taxon>Pseudomonadati</taxon>
        <taxon>Candidatus Kryptoniota</taxon>
        <taxon>Candidatus Thermokryptus</taxon>
    </lineage>
</organism>
<evidence type="ECO:0000256" key="5">
    <source>
        <dbReference type="ARBA" id="ARBA00022771"/>
    </source>
</evidence>
<feature type="zinc finger region" description="CR-type" evidence="13">
    <location>
        <begin position="140"/>
        <end position="222"/>
    </location>
</feature>
<dbReference type="NCBIfam" id="TIGR02349">
    <property type="entry name" value="DnaJ_bact"/>
    <property type="match status" value="1"/>
</dbReference>
<dbReference type="Gene3D" id="2.10.230.10">
    <property type="entry name" value="Heat shock protein DnaJ, cysteine-rich domain"/>
    <property type="match status" value="1"/>
</dbReference>
<accession>A0A0S4MS93</accession>
<evidence type="ECO:0000256" key="8">
    <source>
        <dbReference type="ARBA" id="ARBA00023186"/>
    </source>
</evidence>
<dbReference type="PANTHER" id="PTHR43096">
    <property type="entry name" value="DNAJ HOMOLOG 1, MITOCHONDRIAL-RELATED"/>
    <property type="match status" value="1"/>
</dbReference>
<feature type="binding site" evidence="12">
    <location>
        <position position="153"/>
    </location>
    <ligand>
        <name>Zn(2+)</name>
        <dbReference type="ChEBI" id="CHEBI:29105"/>
        <label>1</label>
    </ligand>
</feature>
<evidence type="ECO:0000256" key="10">
    <source>
        <dbReference type="ARBA" id="ARBA00061004"/>
    </source>
</evidence>
<dbReference type="PROSITE" id="PS50076">
    <property type="entry name" value="DNAJ_2"/>
    <property type="match status" value="1"/>
</dbReference>
<comment type="cofactor">
    <cofactor evidence="12">
        <name>Zn(2+)</name>
        <dbReference type="ChEBI" id="CHEBI:29105"/>
    </cofactor>
    <text evidence="12">Binds 2 Zn(2+) ions per monomer.</text>
</comment>
<dbReference type="CDD" id="cd10747">
    <property type="entry name" value="DnaJ_C"/>
    <property type="match status" value="1"/>
</dbReference>
<dbReference type="GO" id="GO:0051082">
    <property type="term" value="F:unfolded protein binding"/>
    <property type="evidence" value="ECO:0007669"/>
    <property type="project" value="UniProtKB-UniRule"/>
</dbReference>
<dbReference type="SUPFAM" id="SSF46565">
    <property type="entry name" value="Chaperone J-domain"/>
    <property type="match status" value="1"/>
</dbReference>
<keyword evidence="17" id="KW-1185">Reference proteome</keyword>
<comment type="domain">
    <text evidence="12">The J domain is necessary and sufficient to stimulate DnaK ATPase activity. Zinc center 1 plays an important role in the autonomous, DnaK-independent chaperone activity of DnaJ. Zinc center 2 is essential for interaction with DnaK and for DnaJ activity.</text>
</comment>
<dbReference type="Proteomes" id="UP000320623">
    <property type="component" value="Unassembled WGS sequence"/>
</dbReference>
<dbReference type="OrthoDB" id="9779889at2"/>
<comment type="similarity">
    <text evidence="10 12">Belongs to the DnaJ family.</text>
</comment>
<dbReference type="InterPro" id="IPR012724">
    <property type="entry name" value="DnaJ"/>
</dbReference>
<dbReference type="GO" id="GO:0009408">
    <property type="term" value="P:response to heat"/>
    <property type="evidence" value="ECO:0007669"/>
    <property type="project" value="InterPro"/>
</dbReference>
<dbReference type="GO" id="GO:0042026">
    <property type="term" value="P:protein refolding"/>
    <property type="evidence" value="ECO:0007669"/>
    <property type="project" value="TreeGrafter"/>
</dbReference>
<comment type="subunit">
    <text evidence="12">Homodimer.</text>
</comment>
<dbReference type="FunFam" id="2.10.230.10:FF:000002">
    <property type="entry name" value="Molecular chaperone DnaJ"/>
    <property type="match status" value="1"/>
</dbReference>
<dbReference type="PANTHER" id="PTHR43096:SF48">
    <property type="entry name" value="CHAPERONE PROTEIN DNAJ"/>
    <property type="match status" value="1"/>
</dbReference>
<feature type="domain" description="CR-type" evidence="15">
    <location>
        <begin position="140"/>
        <end position="222"/>
    </location>
</feature>
<dbReference type="InterPro" id="IPR036410">
    <property type="entry name" value="HSP_DnaJ_Cys-rich_dom_sf"/>
</dbReference>